<comment type="similarity">
    <text evidence="7">Belongs to the FMN-dependent alpha-hydroxy acid dehydrogenase family.</text>
</comment>
<dbReference type="InterPro" id="IPR037396">
    <property type="entry name" value="FMN_HAD"/>
</dbReference>
<dbReference type="SUPFAM" id="SSF51395">
    <property type="entry name" value="FMN-linked oxidoreductases"/>
    <property type="match status" value="1"/>
</dbReference>
<dbReference type="InterPro" id="IPR008259">
    <property type="entry name" value="FMN_hydac_DH_AS"/>
</dbReference>
<dbReference type="NCBIfam" id="NF008398">
    <property type="entry name" value="PRK11197.1"/>
    <property type="match status" value="1"/>
</dbReference>
<dbReference type="GO" id="GO:0006089">
    <property type="term" value="P:lactate metabolic process"/>
    <property type="evidence" value="ECO:0007669"/>
    <property type="project" value="InterPro"/>
</dbReference>
<feature type="binding site" evidence="9">
    <location>
        <position position="128"/>
    </location>
    <ligand>
        <name>FMN</name>
        <dbReference type="ChEBI" id="CHEBI:58210"/>
    </ligand>
</feature>
<evidence type="ECO:0000256" key="8">
    <source>
        <dbReference type="PIRSR" id="PIRSR000138-1"/>
    </source>
</evidence>
<feature type="binding site" evidence="9">
    <location>
        <position position="276"/>
    </location>
    <ligand>
        <name>FMN</name>
        <dbReference type="ChEBI" id="CHEBI:58210"/>
    </ligand>
</feature>
<sequence length="405" mass="44043">MPTGCTGWGYRYETLSGLDLARMITASTHDFRKKAQAKLPRFLFEYVDGGSYDEVTLRRNVASLQDIALRQRILRDVSNIDLSTTLFGQDTRLPVALAPVGLAGMYARRGEVQAARAAEKAGIPFTLSTVSACPLEEVTSAVTDPIWFQLYMIRDRGFMKDLLQRATDTGCSALVFTVDMPVPGSRYRDYHSGLAGSPGLAGDMRRVFQALQHPGWAWDVGIHGRPHQLGNVAPVLGKNTGLEDFFAWMRNNFDPTVTWKDFEFIRSIWKGPMLVKGILDREDAVQAADLGADGIVVSNHGGRQLDGVPASCEALPAIAEAVGERLTVLADGGVRSGLDVVRMLALGARGVLLGRSWVYALAAEGEAGVSKMLSLIEAEMKVAMSLTGVTDITQIDQSILVRNKI</sequence>
<evidence type="ECO:0000256" key="9">
    <source>
        <dbReference type="PIRSR" id="PIRSR000138-2"/>
    </source>
</evidence>
<dbReference type="PANTHER" id="PTHR10578">
    <property type="entry name" value="S -2-HYDROXY-ACID OXIDASE-RELATED"/>
    <property type="match status" value="1"/>
</dbReference>
<evidence type="ECO:0000313" key="11">
    <source>
        <dbReference type="EMBL" id="GGH92285.1"/>
    </source>
</evidence>
<evidence type="ECO:0000256" key="1">
    <source>
        <dbReference type="ARBA" id="ARBA00001917"/>
    </source>
</evidence>
<evidence type="ECO:0000313" key="12">
    <source>
        <dbReference type="Proteomes" id="UP000621856"/>
    </source>
</evidence>
<accession>A0A8J3EPU5</accession>
<dbReference type="AlphaFoldDB" id="A0A8J3EPU5"/>
<dbReference type="CDD" id="cd02809">
    <property type="entry name" value="alpha_hydroxyacid_oxid_FMN"/>
    <property type="match status" value="1"/>
</dbReference>
<feature type="domain" description="FMN hydroxy acid dehydrogenase" evidence="10">
    <location>
        <begin position="20"/>
        <end position="405"/>
    </location>
</feature>
<dbReference type="PROSITE" id="PS00557">
    <property type="entry name" value="FMN_HYDROXY_ACID_DH_1"/>
    <property type="match status" value="1"/>
</dbReference>
<dbReference type="EMBL" id="BMGZ01000001">
    <property type="protein sequence ID" value="GGH92285.1"/>
    <property type="molecule type" value="Genomic_DNA"/>
</dbReference>
<name>A0A8J3EPU5_9PROT</name>
<dbReference type="GO" id="GO:0010181">
    <property type="term" value="F:FMN binding"/>
    <property type="evidence" value="ECO:0007669"/>
    <property type="project" value="InterPro"/>
</dbReference>
<dbReference type="InterPro" id="IPR013785">
    <property type="entry name" value="Aldolase_TIM"/>
</dbReference>
<evidence type="ECO:0000256" key="3">
    <source>
        <dbReference type="ARBA" id="ARBA00022630"/>
    </source>
</evidence>
<keyword evidence="6" id="KW-0472">Membrane</keyword>
<feature type="binding site" evidence="9">
    <location>
        <position position="303"/>
    </location>
    <ligand>
        <name>glyoxylate</name>
        <dbReference type="ChEBI" id="CHEBI:36655"/>
    </ligand>
</feature>
<dbReference type="GO" id="GO:0004459">
    <property type="term" value="F:L-lactate dehydrogenase (NAD+) activity"/>
    <property type="evidence" value="ECO:0007669"/>
    <property type="project" value="TreeGrafter"/>
</dbReference>
<dbReference type="InterPro" id="IPR000262">
    <property type="entry name" value="FMN-dep_DH"/>
</dbReference>
<keyword evidence="3 9" id="KW-0285">Flavoprotein</keyword>
<evidence type="ECO:0000256" key="5">
    <source>
        <dbReference type="ARBA" id="ARBA00023002"/>
    </source>
</evidence>
<reference evidence="11" key="2">
    <citation type="submission" date="2020-09" db="EMBL/GenBank/DDBJ databases">
        <authorList>
            <person name="Sun Q."/>
            <person name="Zhou Y."/>
        </authorList>
    </citation>
    <scope>NUCLEOTIDE SEQUENCE</scope>
    <source>
        <strain evidence="11">CGMCC 1.14984</strain>
    </source>
</reference>
<reference evidence="11" key="1">
    <citation type="journal article" date="2014" name="Int. J. Syst. Evol. Microbiol.">
        <title>Complete genome sequence of Corynebacterium casei LMG S-19264T (=DSM 44701T), isolated from a smear-ripened cheese.</title>
        <authorList>
            <consortium name="US DOE Joint Genome Institute (JGI-PGF)"/>
            <person name="Walter F."/>
            <person name="Albersmeier A."/>
            <person name="Kalinowski J."/>
            <person name="Ruckert C."/>
        </authorList>
    </citation>
    <scope>NUCLEOTIDE SEQUENCE</scope>
    <source>
        <strain evidence="11">CGMCC 1.14984</strain>
    </source>
</reference>
<feature type="binding site" evidence="9">
    <location>
        <position position="177"/>
    </location>
    <ligand>
        <name>FMN</name>
        <dbReference type="ChEBI" id="CHEBI:58210"/>
    </ligand>
</feature>
<feature type="active site" description="Proton acceptor" evidence="8">
    <location>
        <position position="300"/>
    </location>
</feature>
<keyword evidence="4 9" id="KW-0288">FMN</keyword>
<keyword evidence="5" id="KW-0560">Oxidoreductase</keyword>
<comment type="caution">
    <text evidence="11">The sequence shown here is derived from an EMBL/GenBank/DDBJ whole genome shotgun (WGS) entry which is preliminary data.</text>
</comment>
<organism evidence="11 12">
    <name type="scientific">Aquisalinus luteolus</name>
    <dbReference type="NCBI Taxonomy" id="1566827"/>
    <lineage>
        <taxon>Bacteria</taxon>
        <taxon>Pseudomonadati</taxon>
        <taxon>Pseudomonadota</taxon>
        <taxon>Alphaproteobacteria</taxon>
        <taxon>Parvularculales</taxon>
        <taxon>Parvularculaceae</taxon>
        <taxon>Aquisalinus</taxon>
    </lineage>
</organism>
<feature type="binding site" evidence="9">
    <location>
        <begin position="331"/>
        <end position="335"/>
    </location>
    <ligand>
        <name>FMN</name>
        <dbReference type="ChEBI" id="CHEBI:58210"/>
    </ligand>
</feature>
<dbReference type="GO" id="GO:0005886">
    <property type="term" value="C:plasma membrane"/>
    <property type="evidence" value="ECO:0007669"/>
    <property type="project" value="TreeGrafter"/>
</dbReference>
<feature type="binding site" evidence="9">
    <location>
        <position position="151"/>
    </location>
    <ligand>
        <name>glyoxylate</name>
        <dbReference type="ChEBI" id="CHEBI:36655"/>
    </ligand>
</feature>
<dbReference type="NCBIfam" id="NF033901">
    <property type="entry name" value="L_lactate_LldD"/>
    <property type="match status" value="1"/>
</dbReference>
<dbReference type="PANTHER" id="PTHR10578:SF85">
    <property type="entry name" value="L-LACTATE DEHYDROGENASE"/>
    <property type="match status" value="1"/>
</dbReference>
<gene>
    <name evidence="11" type="primary">lldD</name>
    <name evidence="11" type="ORF">GCM10011355_01420</name>
</gene>
<dbReference type="PROSITE" id="PS51349">
    <property type="entry name" value="FMN_HYDROXY_ACID_DH_2"/>
    <property type="match status" value="1"/>
</dbReference>
<evidence type="ECO:0000256" key="4">
    <source>
        <dbReference type="ARBA" id="ARBA00022643"/>
    </source>
</evidence>
<dbReference type="FunFam" id="3.20.20.70:FF:000029">
    <property type="entry name" value="L-lactate dehydrogenase"/>
    <property type="match status" value="1"/>
</dbReference>
<protein>
    <submittedName>
        <fullName evidence="11">L-lactate dehydrogenase</fullName>
    </submittedName>
</protein>
<feature type="binding site" evidence="9">
    <location>
        <begin position="99"/>
        <end position="101"/>
    </location>
    <ligand>
        <name>FMN</name>
        <dbReference type="ChEBI" id="CHEBI:58210"/>
    </ligand>
</feature>
<dbReference type="Gene3D" id="3.20.20.70">
    <property type="entry name" value="Aldolase class I"/>
    <property type="match status" value="1"/>
</dbReference>
<evidence type="ECO:0000256" key="6">
    <source>
        <dbReference type="ARBA" id="ARBA00023136"/>
    </source>
</evidence>
<feature type="binding site" evidence="9">
    <location>
        <position position="186"/>
    </location>
    <ligand>
        <name>glyoxylate</name>
        <dbReference type="ChEBI" id="CHEBI:36655"/>
    </ligand>
</feature>
<feature type="binding site" evidence="9">
    <location>
        <position position="46"/>
    </location>
    <ligand>
        <name>glyoxylate</name>
        <dbReference type="ChEBI" id="CHEBI:36655"/>
    </ligand>
</feature>
<proteinExistence type="inferred from homology"/>
<evidence type="ECO:0000256" key="7">
    <source>
        <dbReference type="ARBA" id="ARBA00024042"/>
    </source>
</evidence>
<dbReference type="Pfam" id="PF01070">
    <property type="entry name" value="FMN_dh"/>
    <property type="match status" value="1"/>
</dbReference>
<dbReference type="PIRSF" id="PIRSF000138">
    <property type="entry name" value="Al-hdrx_acd_dh"/>
    <property type="match status" value="1"/>
</dbReference>
<comment type="cofactor">
    <cofactor evidence="1">
        <name>FMN</name>
        <dbReference type="ChEBI" id="CHEBI:58210"/>
    </cofactor>
</comment>
<evidence type="ECO:0000259" key="10">
    <source>
        <dbReference type="PROSITE" id="PS51349"/>
    </source>
</evidence>
<evidence type="ECO:0000256" key="2">
    <source>
        <dbReference type="ARBA" id="ARBA00022475"/>
    </source>
</evidence>
<dbReference type="GO" id="GO:0009060">
    <property type="term" value="P:aerobic respiration"/>
    <property type="evidence" value="ECO:0007669"/>
    <property type="project" value="TreeGrafter"/>
</dbReference>
<feature type="binding site" evidence="9">
    <location>
        <position position="298"/>
    </location>
    <ligand>
        <name>FMN</name>
        <dbReference type="ChEBI" id="CHEBI:58210"/>
    </ligand>
</feature>
<dbReference type="InterPro" id="IPR020920">
    <property type="entry name" value="LldD"/>
</dbReference>
<feature type="binding site" evidence="9">
    <location>
        <position position="300"/>
    </location>
    <ligand>
        <name>glyoxylate</name>
        <dbReference type="ChEBI" id="CHEBI:36655"/>
    </ligand>
</feature>
<feature type="binding site" evidence="9">
    <location>
        <position position="149"/>
    </location>
    <ligand>
        <name>FMN</name>
        <dbReference type="ChEBI" id="CHEBI:58210"/>
    </ligand>
</feature>
<feature type="binding site" evidence="9">
    <location>
        <begin position="354"/>
        <end position="355"/>
    </location>
    <ligand>
        <name>FMN</name>
        <dbReference type="ChEBI" id="CHEBI:58210"/>
    </ligand>
</feature>
<dbReference type="Proteomes" id="UP000621856">
    <property type="component" value="Unassembled WGS sequence"/>
</dbReference>
<keyword evidence="2" id="KW-1003">Cell membrane</keyword>
<dbReference type="InterPro" id="IPR012133">
    <property type="entry name" value="Alpha-hydoxy_acid_DH_FMN"/>
</dbReference>